<feature type="chain" id="PRO_5045646053" evidence="5">
    <location>
        <begin position="23"/>
        <end position="1036"/>
    </location>
</feature>
<dbReference type="CDD" id="cd05819">
    <property type="entry name" value="NHL"/>
    <property type="match status" value="2"/>
</dbReference>
<evidence type="ECO:0000256" key="2">
    <source>
        <dbReference type="ARBA" id="ARBA00022737"/>
    </source>
</evidence>
<dbReference type="InterPro" id="IPR011042">
    <property type="entry name" value="6-blade_b-propeller_TolB-like"/>
</dbReference>
<dbReference type="Pfam" id="PF18962">
    <property type="entry name" value="Por_Secre_tail"/>
    <property type="match status" value="1"/>
</dbReference>
<dbReference type="PANTHER" id="PTHR10680:SF14">
    <property type="entry name" value="PEPTIDYL-GLYCINE ALPHA-AMIDATING MONOOXYGENASE"/>
    <property type="match status" value="1"/>
</dbReference>
<organism evidence="8 9">
    <name type="scientific">Mucilaginibacter pocheonensis</name>
    <dbReference type="NCBI Taxonomy" id="398050"/>
    <lineage>
        <taxon>Bacteria</taxon>
        <taxon>Pseudomonadati</taxon>
        <taxon>Bacteroidota</taxon>
        <taxon>Sphingobacteriia</taxon>
        <taxon>Sphingobacteriales</taxon>
        <taxon>Sphingobacteriaceae</taxon>
        <taxon>Mucilaginibacter</taxon>
    </lineage>
</organism>
<keyword evidence="3" id="KW-0325">Glycoprotein</keyword>
<dbReference type="PROSITE" id="PS51125">
    <property type="entry name" value="NHL"/>
    <property type="match status" value="4"/>
</dbReference>
<dbReference type="Gene3D" id="2.120.10.30">
    <property type="entry name" value="TolB, C-terminal domain"/>
    <property type="match status" value="3"/>
</dbReference>
<dbReference type="Pfam" id="PF19408">
    <property type="entry name" value="PKD_6"/>
    <property type="match status" value="2"/>
</dbReference>
<reference evidence="8 9" key="1">
    <citation type="submission" date="2023-07" db="EMBL/GenBank/DDBJ databases">
        <title>Sorghum-associated microbial communities from plants grown in Nebraska, USA.</title>
        <authorList>
            <person name="Schachtman D."/>
        </authorList>
    </citation>
    <scope>NUCLEOTIDE SEQUENCE [LARGE SCALE GENOMIC DNA]</scope>
    <source>
        <strain evidence="8 9">3262</strain>
    </source>
</reference>
<dbReference type="Gene3D" id="2.40.10.500">
    <property type="match status" value="2"/>
</dbReference>
<evidence type="ECO:0000259" key="6">
    <source>
        <dbReference type="Pfam" id="PF18962"/>
    </source>
</evidence>
<feature type="repeat" description="NHL" evidence="4">
    <location>
        <begin position="227"/>
        <end position="264"/>
    </location>
</feature>
<evidence type="ECO:0000256" key="3">
    <source>
        <dbReference type="ARBA" id="ARBA00023180"/>
    </source>
</evidence>
<proteinExistence type="predicted"/>
<keyword evidence="9" id="KW-1185">Reference proteome</keyword>
<dbReference type="InterPro" id="IPR026444">
    <property type="entry name" value="Secre_tail"/>
</dbReference>
<feature type="domain" description="Secretion system C-terminal sorting" evidence="6">
    <location>
        <begin position="959"/>
        <end position="1032"/>
    </location>
</feature>
<comment type="caution">
    <text evidence="8">The sequence shown here is derived from an EMBL/GenBank/DDBJ whole genome shotgun (WGS) entry which is preliminary data.</text>
</comment>
<name>A0ABU1TFN8_9SPHI</name>
<keyword evidence="2" id="KW-0677">Repeat</keyword>
<dbReference type="InterPro" id="IPR001258">
    <property type="entry name" value="NHL_repeat"/>
</dbReference>
<dbReference type="NCBIfam" id="TIGR04183">
    <property type="entry name" value="Por_Secre_tail"/>
    <property type="match status" value="1"/>
</dbReference>
<feature type="domain" description="PKD-like" evidence="7">
    <location>
        <begin position="868"/>
        <end position="943"/>
    </location>
</feature>
<feature type="repeat" description="NHL" evidence="4">
    <location>
        <begin position="690"/>
        <end position="727"/>
    </location>
</feature>
<gene>
    <name evidence="8" type="ORF">J2W55_003919</name>
</gene>
<evidence type="ECO:0000256" key="5">
    <source>
        <dbReference type="SAM" id="SignalP"/>
    </source>
</evidence>
<dbReference type="Pfam" id="PF01436">
    <property type="entry name" value="NHL"/>
    <property type="match status" value="3"/>
</dbReference>
<evidence type="ECO:0000313" key="8">
    <source>
        <dbReference type="EMBL" id="MDR6944059.1"/>
    </source>
</evidence>
<protein>
    <submittedName>
        <fullName evidence="8">Sugar lactone lactonase YvrE</fullName>
    </submittedName>
</protein>
<dbReference type="EMBL" id="JAVDUU010000004">
    <property type="protein sequence ID" value="MDR6944059.1"/>
    <property type="molecule type" value="Genomic_DNA"/>
</dbReference>
<feature type="repeat" description="NHL" evidence="4">
    <location>
        <begin position="178"/>
        <end position="214"/>
    </location>
</feature>
<evidence type="ECO:0000256" key="4">
    <source>
        <dbReference type="PROSITE-ProRule" id="PRU00504"/>
    </source>
</evidence>
<feature type="repeat" description="NHL" evidence="4">
    <location>
        <begin position="641"/>
        <end position="677"/>
    </location>
</feature>
<accession>A0ABU1TFN8</accession>
<evidence type="ECO:0000259" key="7">
    <source>
        <dbReference type="Pfam" id="PF19408"/>
    </source>
</evidence>
<dbReference type="SUPFAM" id="SSF63829">
    <property type="entry name" value="Calcium-dependent phosphotriesterase"/>
    <property type="match status" value="4"/>
</dbReference>
<dbReference type="Proteomes" id="UP001247620">
    <property type="component" value="Unassembled WGS sequence"/>
</dbReference>
<dbReference type="InterPro" id="IPR045829">
    <property type="entry name" value="PKD_6"/>
</dbReference>
<sequence>MKHSHLFAILCILAMVIPSVNAQQRTLTITGDTCEGKSLKAILSSGMVKQFRWFKDTVLLQARGAWQRYGTVVAGGNGAGSAANQLYDPHGVFVDKDNNIYIVDNLRVQKWAPGAQSGVTVAGGTNKGTGLNEFYAPVDVFVDNNKNVYVSDYLTNRVVKWAPGATSGIIVAGGNGAGAQANQLNGPQSICMDKSGNLYIADRWNDRVVKWAPSAKTGVIVAGGNGRGAGANQLREPYGVGVDNAGNIYVSDPYNYRVQKWAPNAKTGITVAGGNGQGINASQLNFPSDISVDSVGTVCIMDVGRVQRWVPKATYGVTIAGGYGYPASVAELDKIPTAWGLYVDPHATAFICDLTYARVVRFKTATTTDGELLNVKAGVYNVQATPAVGTVITSSSFKVNAIPPVPVINGLASIEVNTISGFNVTNPAAGAIYTWTVPSDAVIISGQGKTSMTVKWGVTSGKLSVTASNGCGISKPQTKNISAIKGIAFIYGDSCAVTTLHAGVSLGTVKEYDWFKDTVFIQARGQWNTQGIIVAGGNGAGSAPNQLNQPQGIFIDDHNAMYIVDGTNYRVQKWNEGATAGITVAGGNGKGTGLNQFFAPVDVVADEKSNVYIVDYLTNSVIKWAPNATSGIIVAGGNGTGSAANQLNGPLSVCIDRLGNLYIADRWNNRVQKWAPGAAAGITVAGDNGKGTAANQLYEPTGVGIDYAGNVYVSDSYNYRVQKWALGAASGITVAGGNGKGLTPSQLDNPREISVDSAGNVYVLDGTRVQRWSVGATYGVVVAGGYAMSTDTALNRINTSFGLFVDKGSSVYVSDLFDARVRKFVTVESSANGDLPNATPGIYVVQAITTENKIYVSTLFKVTDIPWQPALISGPTVVNANSIVKYKVSNPFSGATYTWTLPPDALIQSGYGTSAITVKWGVSSGLIGVFGSNACGASKVRMKNVTVNQPVASTATISMYPNPTSNIASVTFESDGGFAYQVAITNMMGKPLLIQKGYTKRGSNKVELNVQHLEKAVYLVNVKFDNKANVLKLSKQ</sequence>
<evidence type="ECO:0000256" key="1">
    <source>
        <dbReference type="ARBA" id="ARBA00022729"/>
    </source>
</evidence>
<evidence type="ECO:0000313" key="9">
    <source>
        <dbReference type="Proteomes" id="UP001247620"/>
    </source>
</evidence>
<feature type="signal peptide" evidence="5">
    <location>
        <begin position="1"/>
        <end position="22"/>
    </location>
</feature>
<keyword evidence="1 5" id="KW-0732">Signal</keyword>
<dbReference type="PANTHER" id="PTHR10680">
    <property type="entry name" value="PEPTIDYL-GLYCINE ALPHA-AMIDATING MONOOXYGENASE"/>
    <property type="match status" value="1"/>
</dbReference>
<feature type="domain" description="PKD-like" evidence="7">
    <location>
        <begin position="422"/>
        <end position="478"/>
    </location>
</feature>
<dbReference type="RefSeq" id="WP_310099440.1">
    <property type="nucleotide sequence ID" value="NZ_JAVDUU010000004.1"/>
</dbReference>